<dbReference type="Pfam" id="PF00857">
    <property type="entry name" value="Isochorismatase"/>
    <property type="match status" value="1"/>
</dbReference>
<protein>
    <submittedName>
        <fullName evidence="3">Cysteine hydrolase</fullName>
    </submittedName>
</protein>
<feature type="domain" description="Isochorismatase-like" evidence="2">
    <location>
        <begin position="15"/>
        <end position="188"/>
    </location>
</feature>
<reference evidence="4" key="1">
    <citation type="submission" date="2020-04" db="EMBL/GenBank/DDBJ databases">
        <title>Description of novel Gluconacetobacter.</title>
        <authorList>
            <person name="Sombolestani A."/>
        </authorList>
    </citation>
    <scope>NUCLEOTIDE SEQUENCE [LARGE SCALE GENOMIC DNA]</scope>
    <source>
        <strain evidence="4">LMG 31484</strain>
    </source>
</reference>
<dbReference type="InterPro" id="IPR050272">
    <property type="entry name" value="Isochorismatase-like_hydrls"/>
</dbReference>
<dbReference type="RefSeq" id="WP_194260561.1">
    <property type="nucleotide sequence ID" value="NZ_JABCQG010000018.1"/>
</dbReference>
<dbReference type="Gene3D" id="3.40.50.850">
    <property type="entry name" value="Isochorismatase-like"/>
    <property type="match status" value="1"/>
</dbReference>
<dbReference type="SUPFAM" id="SSF52499">
    <property type="entry name" value="Isochorismatase-like hydrolases"/>
    <property type="match status" value="1"/>
</dbReference>
<dbReference type="Proteomes" id="UP000623107">
    <property type="component" value="Unassembled WGS sequence"/>
</dbReference>
<gene>
    <name evidence="3" type="ORF">HKD24_12430</name>
</gene>
<keyword evidence="4" id="KW-1185">Reference proteome</keyword>
<keyword evidence="1 3" id="KW-0378">Hydrolase</keyword>
<dbReference type="PANTHER" id="PTHR43540">
    <property type="entry name" value="PEROXYUREIDOACRYLATE/UREIDOACRYLATE AMIDOHYDROLASE-RELATED"/>
    <property type="match status" value="1"/>
</dbReference>
<proteinExistence type="predicted"/>
<evidence type="ECO:0000256" key="1">
    <source>
        <dbReference type="ARBA" id="ARBA00022801"/>
    </source>
</evidence>
<sequence length="201" mass="23219">MGLEDSLKSGRWRHICVDMQNMFFKKTAWHAPWLARILPTVHQLVATQPEKTVFTRFIPPVDVEDASGAWRDYYRHWHQMTRSRLGEDMLDVVDDLKAFIPPAQVVDKKGYSPWHEGKLQKHLAGQNIETLVITGGETDVCVLATLLGALDYNYRTVLITDGVYSSIDSTHDQLLGFYRLRFTNQITTWTAEEFQKHLEKV</sequence>
<name>A0ABR9Y7U6_9PROT</name>
<evidence type="ECO:0000313" key="4">
    <source>
        <dbReference type="Proteomes" id="UP000623107"/>
    </source>
</evidence>
<accession>A0ABR9Y7U6</accession>
<evidence type="ECO:0000313" key="3">
    <source>
        <dbReference type="EMBL" id="MBF0860014.1"/>
    </source>
</evidence>
<dbReference type="CDD" id="cd00431">
    <property type="entry name" value="cysteine_hydrolases"/>
    <property type="match status" value="1"/>
</dbReference>
<comment type="caution">
    <text evidence="3">The sequence shown here is derived from an EMBL/GenBank/DDBJ whole genome shotgun (WGS) entry which is preliminary data.</text>
</comment>
<dbReference type="EMBL" id="JABCQG010000018">
    <property type="protein sequence ID" value="MBF0860014.1"/>
    <property type="molecule type" value="Genomic_DNA"/>
</dbReference>
<dbReference type="PANTHER" id="PTHR43540:SF6">
    <property type="entry name" value="ISOCHORISMATASE-LIKE DOMAIN-CONTAINING PROTEIN"/>
    <property type="match status" value="1"/>
</dbReference>
<dbReference type="GO" id="GO:0016787">
    <property type="term" value="F:hydrolase activity"/>
    <property type="evidence" value="ECO:0007669"/>
    <property type="project" value="UniProtKB-KW"/>
</dbReference>
<organism evidence="3 4">
    <name type="scientific">Gluconobacter vitians</name>
    <dbReference type="NCBI Taxonomy" id="2728102"/>
    <lineage>
        <taxon>Bacteria</taxon>
        <taxon>Pseudomonadati</taxon>
        <taxon>Pseudomonadota</taxon>
        <taxon>Alphaproteobacteria</taxon>
        <taxon>Acetobacterales</taxon>
        <taxon>Acetobacteraceae</taxon>
        <taxon>Gluconobacter</taxon>
    </lineage>
</organism>
<dbReference type="InterPro" id="IPR036380">
    <property type="entry name" value="Isochorismatase-like_sf"/>
</dbReference>
<dbReference type="InterPro" id="IPR000868">
    <property type="entry name" value="Isochorismatase-like_dom"/>
</dbReference>
<reference evidence="3 4" key="2">
    <citation type="submission" date="2020-11" db="EMBL/GenBank/DDBJ databases">
        <title>Description of novel Gluconobacter species.</title>
        <authorList>
            <person name="Cleenwerck I."/>
            <person name="Cnockaert M."/>
            <person name="Borremans W."/>
            <person name="Wieme A.D."/>
            <person name="De Vuyst L."/>
            <person name="Vandamme P."/>
        </authorList>
    </citation>
    <scope>NUCLEOTIDE SEQUENCE [LARGE SCALE GENOMIC DNA]</scope>
    <source>
        <strain evidence="3 4">LMG 31484</strain>
    </source>
</reference>
<evidence type="ECO:0000259" key="2">
    <source>
        <dbReference type="Pfam" id="PF00857"/>
    </source>
</evidence>